<organism evidence="2">
    <name type="scientific">Favella ehrenbergii</name>
    <dbReference type="NCBI Taxonomy" id="182087"/>
    <lineage>
        <taxon>Eukaryota</taxon>
        <taxon>Sar</taxon>
        <taxon>Alveolata</taxon>
        <taxon>Ciliophora</taxon>
        <taxon>Intramacronucleata</taxon>
        <taxon>Spirotrichea</taxon>
        <taxon>Choreotrichia</taxon>
        <taxon>Tintinnida</taxon>
        <taxon>Xystonellidae</taxon>
        <taxon>Favella</taxon>
    </lineage>
</organism>
<evidence type="ECO:0000256" key="1">
    <source>
        <dbReference type="SAM" id="MobiDB-lite"/>
    </source>
</evidence>
<feature type="region of interest" description="Disordered" evidence="1">
    <location>
        <begin position="1"/>
        <end position="83"/>
    </location>
</feature>
<feature type="compositionally biased region" description="Polar residues" evidence="1">
    <location>
        <begin position="1"/>
        <end position="15"/>
    </location>
</feature>
<accession>A0A7S3I6B1</accession>
<dbReference type="EMBL" id="HBIE01030493">
    <property type="protein sequence ID" value="CAE0314200.1"/>
    <property type="molecule type" value="Transcribed_RNA"/>
</dbReference>
<name>A0A7S3I6B1_9SPIT</name>
<reference evidence="2" key="1">
    <citation type="submission" date="2021-01" db="EMBL/GenBank/DDBJ databases">
        <authorList>
            <person name="Corre E."/>
            <person name="Pelletier E."/>
            <person name="Niang G."/>
            <person name="Scheremetjew M."/>
            <person name="Finn R."/>
            <person name="Kale V."/>
            <person name="Holt S."/>
            <person name="Cochrane G."/>
            <person name="Meng A."/>
            <person name="Brown T."/>
            <person name="Cohen L."/>
        </authorList>
    </citation>
    <scope>NUCLEOTIDE SEQUENCE</scope>
    <source>
        <strain evidence="2">Fehren 1</strain>
    </source>
</reference>
<proteinExistence type="predicted"/>
<feature type="compositionally biased region" description="Gly residues" evidence="1">
    <location>
        <begin position="69"/>
        <end position="78"/>
    </location>
</feature>
<sequence length="115" mass="12432">MRNVAQLSQTVSSINRENKIMQIETGDLGAQKSPRSGAPQEEGADRSVEEQKRLEGASQANDKPFEGGHQMGELGGPSGQHHLISDSFAQADFANGQVLQVKSKRGLCMAIKRQN</sequence>
<evidence type="ECO:0000313" key="2">
    <source>
        <dbReference type="EMBL" id="CAE0314200.1"/>
    </source>
</evidence>
<protein>
    <submittedName>
        <fullName evidence="2">Uncharacterized protein</fullName>
    </submittedName>
</protein>
<dbReference type="AlphaFoldDB" id="A0A7S3I6B1"/>
<gene>
    <name evidence="2" type="ORF">FEHR0123_LOCUS9124</name>
</gene>
<feature type="compositionally biased region" description="Basic and acidic residues" evidence="1">
    <location>
        <begin position="43"/>
        <end position="55"/>
    </location>
</feature>